<dbReference type="InterPro" id="IPR002725">
    <property type="entry name" value="YgjP-like_metallopeptidase"/>
</dbReference>
<dbReference type="InterPro" id="IPR053136">
    <property type="entry name" value="UTP_pyrophosphatase-like"/>
</dbReference>
<dbReference type="Pfam" id="PF01863">
    <property type="entry name" value="YgjP-like"/>
    <property type="match status" value="1"/>
</dbReference>
<keyword evidence="2" id="KW-0645">Protease</keyword>
<dbReference type="Proteomes" id="UP001410394">
    <property type="component" value="Unassembled WGS sequence"/>
</dbReference>
<reference evidence="2 3" key="1">
    <citation type="journal article" date="2018" name="Int. J. Syst. Evol. Microbiol.">
        <title>Uliginosibacterium sediminicola sp. nov., isolated from freshwater sediment.</title>
        <authorList>
            <person name="Hwang W.M."/>
            <person name="Kim S.M."/>
            <person name="Kang K."/>
            <person name="Ahn T.Y."/>
        </authorList>
    </citation>
    <scope>NUCLEOTIDE SEQUENCE [LARGE SCALE GENOMIC DNA]</scope>
    <source>
        <strain evidence="2 3">M1-21</strain>
    </source>
</reference>
<sequence length="244" mass="28019">MAEQGEARQIRLKGQLVEYSLQRRARRTLGLRIDARGLVVSIPQRVSIAQAELFLVERADWVLSKLAEWATRPKPASFDVADGIHFPMLGQRCRLQLSHGQPGADWVQGIDSRELHLRLRARENPRTALLRTIQHYALGYFGGRIEEYAWALQQSVPGIQLPRLALTNARTRWGSCSRISGIRLNWRLIHLPNAQIDYVVAHELAHLVEMNHSARFWQVVELMYPDHREAQAALREAHKIIPAW</sequence>
<comment type="caution">
    <text evidence="2">The sequence shown here is derived from an EMBL/GenBank/DDBJ whole genome shotgun (WGS) entry which is preliminary data.</text>
</comment>
<keyword evidence="2" id="KW-0482">Metalloprotease</keyword>
<protein>
    <submittedName>
        <fullName evidence="2">SprT family zinc-dependent metalloprotease</fullName>
        <ecNumber evidence="2">3.4.-.-</ecNumber>
    </submittedName>
</protein>
<name>A0ABU9YZA8_9RHOO</name>
<dbReference type="RefSeq" id="WP_345919661.1">
    <property type="nucleotide sequence ID" value="NZ_JBDIVE010000004.1"/>
</dbReference>
<dbReference type="EC" id="3.4.-.-" evidence="2"/>
<evidence type="ECO:0000313" key="3">
    <source>
        <dbReference type="Proteomes" id="UP001410394"/>
    </source>
</evidence>
<accession>A0ABU9YZA8</accession>
<evidence type="ECO:0000259" key="1">
    <source>
        <dbReference type="Pfam" id="PF01863"/>
    </source>
</evidence>
<organism evidence="2 3">
    <name type="scientific">Uliginosibacterium sediminicola</name>
    <dbReference type="NCBI Taxonomy" id="2024550"/>
    <lineage>
        <taxon>Bacteria</taxon>
        <taxon>Pseudomonadati</taxon>
        <taxon>Pseudomonadota</taxon>
        <taxon>Betaproteobacteria</taxon>
        <taxon>Rhodocyclales</taxon>
        <taxon>Zoogloeaceae</taxon>
        <taxon>Uliginosibacterium</taxon>
    </lineage>
</organism>
<dbReference type="CDD" id="cd07344">
    <property type="entry name" value="M48_yhfN_like"/>
    <property type="match status" value="1"/>
</dbReference>
<dbReference type="PANTHER" id="PTHR30399">
    <property type="entry name" value="UNCHARACTERIZED PROTEIN YGJP"/>
    <property type="match status" value="1"/>
</dbReference>
<proteinExistence type="predicted"/>
<dbReference type="GO" id="GO:0008237">
    <property type="term" value="F:metallopeptidase activity"/>
    <property type="evidence" value="ECO:0007669"/>
    <property type="project" value="UniProtKB-KW"/>
</dbReference>
<dbReference type="PANTHER" id="PTHR30399:SF1">
    <property type="entry name" value="UTP PYROPHOSPHATASE"/>
    <property type="match status" value="1"/>
</dbReference>
<keyword evidence="3" id="KW-1185">Reference proteome</keyword>
<dbReference type="Gene3D" id="3.30.2010.10">
    <property type="entry name" value="Metalloproteases ('zincins'), catalytic domain"/>
    <property type="match status" value="1"/>
</dbReference>
<evidence type="ECO:0000313" key="2">
    <source>
        <dbReference type="EMBL" id="MEN3068894.1"/>
    </source>
</evidence>
<keyword evidence="2" id="KW-0378">Hydrolase</keyword>
<dbReference type="EMBL" id="JBDIVE010000004">
    <property type="protein sequence ID" value="MEN3068894.1"/>
    <property type="molecule type" value="Genomic_DNA"/>
</dbReference>
<feature type="domain" description="YgjP-like metallopeptidase" evidence="1">
    <location>
        <begin position="27"/>
        <end position="236"/>
    </location>
</feature>
<gene>
    <name evidence="2" type="ORF">ABDB84_10410</name>
</gene>